<protein>
    <submittedName>
        <fullName evidence="1">Uncharacterized protein</fullName>
    </submittedName>
</protein>
<organism evidence="1 2">
    <name type="scientific">Brachionus plicatilis</name>
    <name type="common">Marine rotifer</name>
    <name type="synonym">Brachionus muelleri</name>
    <dbReference type="NCBI Taxonomy" id="10195"/>
    <lineage>
        <taxon>Eukaryota</taxon>
        <taxon>Metazoa</taxon>
        <taxon>Spiralia</taxon>
        <taxon>Gnathifera</taxon>
        <taxon>Rotifera</taxon>
        <taxon>Eurotatoria</taxon>
        <taxon>Monogononta</taxon>
        <taxon>Pseudotrocha</taxon>
        <taxon>Ploima</taxon>
        <taxon>Brachionidae</taxon>
        <taxon>Brachionus</taxon>
    </lineage>
</organism>
<accession>A0A3M7RD04</accession>
<sequence length="115" mass="13450">MVDGKNLKVSVKQIIFQCMGTLKYIFFASENCILLTETTKRYFFPSEKSSNEKRNNERHTIALISFDNLKYLKNSVYFNTFRYMLRISILKPSGLKKNLETLFSSMSLQNINQNA</sequence>
<keyword evidence="2" id="KW-1185">Reference proteome</keyword>
<comment type="caution">
    <text evidence="1">The sequence shown here is derived from an EMBL/GenBank/DDBJ whole genome shotgun (WGS) entry which is preliminary data.</text>
</comment>
<gene>
    <name evidence="1" type="ORF">BpHYR1_006084</name>
</gene>
<proteinExistence type="predicted"/>
<name>A0A3M7RD04_BRAPC</name>
<dbReference type="AlphaFoldDB" id="A0A3M7RD04"/>
<evidence type="ECO:0000313" key="1">
    <source>
        <dbReference type="EMBL" id="RNA21436.1"/>
    </source>
</evidence>
<dbReference type="Proteomes" id="UP000276133">
    <property type="component" value="Unassembled WGS sequence"/>
</dbReference>
<reference evidence="1 2" key="1">
    <citation type="journal article" date="2018" name="Sci. Rep.">
        <title>Genomic signatures of local adaptation to the degree of environmental predictability in rotifers.</title>
        <authorList>
            <person name="Franch-Gras L."/>
            <person name="Hahn C."/>
            <person name="Garcia-Roger E.M."/>
            <person name="Carmona M.J."/>
            <person name="Serra M."/>
            <person name="Gomez A."/>
        </authorList>
    </citation>
    <scope>NUCLEOTIDE SEQUENCE [LARGE SCALE GENOMIC DNA]</scope>
    <source>
        <strain evidence="1">HYR1</strain>
    </source>
</reference>
<evidence type="ECO:0000313" key="2">
    <source>
        <dbReference type="Proteomes" id="UP000276133"/>
    </source>
</evidence>
<dbReference type="EMBL" id="REGN01003664">
    <property type="protein sequence ID" value="RNA21436.1"/>
    <property type="molecule type" value="Genomic_DNA"/>
</dbReference>